<comment type="similarity">
    <text evidence="1 4">Belongs to the glycosyl hydrolase 5 (cellulase A) family.</text>
</comment>
<gene>
    <name evidence="7" type="ORF">E0L32_004108</name>
</gene>
<dbReference type="InParanoid" id="A0A507B8V4"/>
<accession>A0A507B8V4</accession>
<dbReference type="GO" id="GO:0000272">
    <property type="term" value="P:polysaccharide catabolic process"/>
    <property type="evidence" value="ECO:0007669"/>
    <property type="project" value="InterPro"/>
</dbReference>
<dbReference type="STRING" id="1093900.A0A507B8V4"/>
<keyword evidence="2 4" id="KW-0378">Hydrolase</keyword>
<evidence type="ECO:0000256" key="4">
    <source>
        <dbReference type="RuleBase" id="RU361153"/>
    </source>
</evidence>
<dbReference type="InterPro" id="IPR017853">
    <property type="entry name" value="GH"/>
</dbReference>
<dbReference type="RefSeq" id="XP_030997824.1">
    <property type="nucleotide sequence ID" value="XM_031138483.1"/>
</dbReference>
<sequence length="517" mass="57265">MLTLLLTLVHWLAIPVRAESTWPASPFITSGRWIANANGANFAYAGVNWPAAGEVMIPEGLQYQSIETIVAKVKSLGMNAIRLTYAIEMIDQIYDHNGSDILLEKAFIDALGQRNGSEAYQAVVTQNPSFGPQTTRLQVSFSPTGTPSHQTEQEVYLDNHVSKAKWCCTPLDGNAWWGDQYFSTANWTRGLSYMADHGKKWPSLTSMSLRNELRQPLLNITLYKDTYNWEYWYARAKEGADAVHKANPNVLVFLSGIDSDTILTPVVEGTSLPPGTGKFTRADFSGYQDKIVLELHNYQNQADNCTALQADLLKAGFEALVDGATNQFPLAMTEFGFAQDNDTWKGVYAACLGKFLPDQKASWFIWVLSGSYYIREGTQDYDEPWGLLTHDWSAWRSPGFVERGLIPMVNATLSALPAINQTKSSPGPSSGDTDKKSSGPPAYTAWSLSRLCCTASLLNNFDYAARCPTPVGWQHLHLSLHVSGPVIPVFGKTWRVNNFGSTSLQAGRTYCEDRHDV</sequence>
<feature type="domain" description="Glycoside hydrolase family 5" evidence="6">
    <location>
        <begin position="224"/>
        <end position="369"/>
    </location>
</feature>
<dbReference type="AlphaFoldDB" id="A0A507B8V4"/>
<dbReference type="EMBL" id="SKBQ01000019">
    <property type="protein sequence ID" value="TPX16113.1"/>
    <property type="molecule type" value="Genomic_DNA"/>
</dbReference>
<organism evidence="7 8">
    <name type="scientific">Thyridium curvatum</name>
    <dbReference type="NCBI Taxonomy" id="1093900"/>
    <lineage>
        <taxon>Eukaryota</taxon>
        <taxon>Fungi</taxon>
        <taxon>Dikarya</taxon>
        <taxon>Ascomycota</taxon>
        <taxon>Pezizomycotina</taxon>
        <taxon>Sordariomycetes</taxon>
        <taxon>Sordariomycetidae</taxon>
        <taxon>Thyridiales</taxon>
        <taxon>Thyridiaceae</taxon>
        <taxon>Thyridium</taxon>
    </lineage>
</organism>
<dbReference type="Pfam" id="PF00150">
    <property type="entry name" value="Cellulase"/>
    <property type="match status" value="1"/>
</dbReference>
<evidence type="ECO:0000256" key="2">
    <source>
        <dbReference type="ARBA" id="ARBA00022801"/>
    </source>
</evidence>
<evidence type="ECO:0000256" key="1">
    <source>
        <dbReference type="ARBA" id="ARBA00005641"/>
    </source>
</evidence>
<evidence type="ECO:0000313" key="8">
    <source>
        <dbReference type="Proteomes" id="UP000319257"/>
    </source>
</evidence>
<comment type="caution">
    <text evidence="7">The sequence shown here is derived from an EMBL/GenBank/DDBJ whole genome shotgun (WGS) entry which is preliminary data.</text>
</comment>
<keyword evidence="5" id="KW-0732">Signal</keyword>
<dbReference type="GeneID" id="41971555"/>
<proteinExistence type="inferred from homology"/>
<evidence type="ECO:0000313" key="7">
    <source>
        <dbReference type="EMBL" id="TPX16113.1"/>
    </source>
</evidence>
<evidence type="ECO:0000256" key="3">
    <source>
        <dbReference type="ARBA" id="ARBA00023295"/>
    </source>
</evidence>
<evidence type="ECO:0000259" key="6">
    <source>
        <dbReference type="Pfam" id="PF00150"/>
    </source>
</evidence>
<dbReference type="SUPFAM" id="SSF51445">
    <property type="entry name" value="(Trans)glycosidases"/>
    <property type="match status" value="1"/>
</dbReference>
<feature type="signal peptide" evidence="5">
    <location>
        <begin position="1"/>
        <end position="18"/>
    </location>
</feature>
<evidence type="ECO:0000256" key="5">
    <source>
        <dbReference type="SAM" id="SignalP"/>
    </source>
</evidence>
<dbReference type="Gene3D" id="3.20.20.80">
    <property type="entry name" value="Glycosidases"/>
    <property type="match status" value="1"/>
</dbReference>
<keyword evidence="8" id="KW-1185">Reference proteome</keyword>
<protein>
    <recommendedName>
        <fullName evidence="6">Glycoside hydrolase family 5 domain-containing protein</fullName>
    </recommendedName>
</protein>
<dbReference type="PANTHER" id="PTHR31263:SF0">
    <property type="entry name" value="CELLULASE FAMILY PROTEIN (AFU_ORTHOLOGUE AFUA_5G14560)"/>
    <property type="match status" value="1"/>
</dbReference>
<dbReference type="PANTHER" id="PTHR31263">
    <property type="entry name" value="CELLULASE FAMILY PROTEIN (AFU_ORTHOLOGUE AFUA_5G14560)"/>
    <property type="match status" value="1"/>
</dbReference>
<name>A0A507B8V4_9PEZI</name>
<dbReference type="InterPro" id="IPR001547">
    <property type="entry name" value="Glyco_hydro_5"/>
</dbReference>
<dbReference type="GO" id="GO:0004553">
    <property type="term" value="F:hydrolase activity, hydrolyzing O-glycosyl compounds"/>
    <property type="evidence" value="ECO:0007669"/>
    <property type="project" value="InterPro"/>
</dbReference>
<keyword evidence="3 4" id="KW-0326">Glycosidase</keyword>
<dbReference type="Proteomes" id="UP000319257">
    <property type="component" value="Unassembled WGS sequence"/>
</dbReference>
<reference evidence="7 8" key="1">
    <citation type="submission" date="2019-06" db="EMBL/GenBank/DDBJ databases">
        <title>Draft genome sequence of the filamentous fungus Phialemoniopsis curvata isolated from diesel fuel.</title>
        <authorList>
            <person name="Varaljay V.A."/>
            <person name="Lyon W.J."/>
            <person name="Crouch A.L."/>
            <person name="Drake C.E."/>
            <person name="Hollomon J.M."/>
            <person name="Nadeau L.J."/>
            <person name="Nunn H.S."/>
            <person name="Stevenson B.S."/>
            <person name="Bojanowski C.L."/>
            <person name="Crookes-Goodson W.J."/>
        </authorList>
    </citation>
    <scope>NUCLEOTIDE SEQUENCE [LARGE SCALE GENOMIC DNA]</scope>
    <source>
        <strain evidence="7 8">D216</strain>
    </source>
</reference>
<feature type="chain" id="PRO_5021507271" description="Glycoside hydrolase family 5 domain-containing protein" evidence="5">
    <location>
        <begin position="19"/>
        <end position="517"/>
    </location>
</feature>
<dbReference type="OrthoDB" id="442731at2759"/>